<evidence type="ECO:0000256" key="4">
    <source>
        <dbReference type="SAM" id="MobiDB-lite"/>
    </source>
</evidence>
<dbReference type="Proteomes" id="UP000252357">
    <property type="component" value="Unassembled WGS sequence"/>
</dbReference>
<protein>
    <submittedName>
        <fullName evidence="8">Insulinase family protein</fullName>
    </submittedName>
</protein>
<comment type="caution">
    <text evidence="8">The sequence shown here is derived from an EMBL/GenBank/DDBJ whole genome shotgun (WGS) entry which is preliminary data.</text>
</comment>
<keyword evidence="5" id="KW-0732">Signal</keyword>
<proteinExistence type="inferred from homology"/>
<dbReference type="PANTHER" id="PTHR11851">
    <property type="entry name" value="METALLOPROTEASE"/>
    <property type="match status" value="1"/>
</dbReference>
<gene>
    <name evidence="8" type="ORF">DU000_09255</name>
</gene>
<feature type="domain" description="Peptidase M16 C-terminal" evidence="7">
    <location>
        <begin position="222"/>
        <end position="404"/>
    </location>
</feature>
<comment type="similarity">
    <text evidence="2 3">Belongs to the peptidase M16 family.</text>
</comment>
<dbReference type="AlphaFoldDB" id="A0A368L0M0"/>
<dbReference type="InterPro" id="IPR011765">
    <property type="entry name" value="Pept_M16_N"/>
</dbReference>
<name>A0A368L0M0_9BURK</name>
<keyword evidence="9" id="KW-1185">Reference proteome</keyword>
<feature type="region of interest" description="Disordered" evidence="4">
    <location>
        <begin position="470"/>
        <end position="491"/>
    </location>
</feature>
<dbReference type="InterPro" id="IPR001431">
    <property type="entry name" value="Pept_M16_Zn_BS"/>
</dbReference>
<dbReference type="GO" id="GO:0046872">
    <property type="term" value="F:metal ion binding"/>
    <property type="evidence" value="ECO:0007669"/>
    <property type="project" value="InterPro"/>
</dbReference>
<dbReference type="InterPro" id="IPR011249">
    <property type="entry name" value="Metalloenz_LuxS/M16"/>
</dbReference>
<dbReference type="OrthoDB" id="9811314at2"/>
<evidence type="ECO:0000313" key="9">
    <source>
        <dbReference type="Proteomes" id="UP000252357"/>
    </source>
</evidence>
<dbReference type="Gene3D" id="3.30.830.10">
    <property type="entry name" value="Metalloenzyme, LuxS/M16 peptidase-like"/>
    <property type="match status" value="2"/>
</dbReference>
<evidence type="ECO:0000256" key="2">
    <source>
        <dbReference type="ARBA" id="ARBA00007261"/>
    </source>
</evidence>
<dbReference type="Pfam" id="PF05193">
    <property type="entry name" value="Peptidase_M16_C"/>
    <property type="match status" value="1"/>
</dbReference>
<evidence type="ECO:0000313" key="8">
    <source>
        <dbReference type="EMBL" id="RCS56985.1"/>
    </source>
</evidence>
<dbReference type="GO" id="GO:0006508">
    <property type="term" value="P:proteolysis"/>
    <property type="evidence" value="ECO:0007669"/>
    <property type="project" value="InterPro"/>
</dbReference>
<dbReference type="EMBL" id="QPGB01000004">
    <property type="protein sequence ID" value="RCS56985.1"/>
    <property type="molecule type" value="Genomic_DNA"/>
</dbReference>
<dbReference type="GO" id="GO:0004222">
    <property type="term" value="F:metalloendopeptidase activity"/>
    <property type="evidence" value="ECO:0007669"/>
    <property type="project" value="InterPro"/>
</dbReference>
<organism evidence="8 9">
    <name type="scientific">Parvibium lacunae</name>
    <dbReference type="NCBI Taxonomy" id="1888893"/>
    <lineage>
        <taxon>Bacteria</taxon>
        <taxon>Pseudomonadati</taxon>
        <taxon>Pseudomonadota</taxon>
        <taxon>Betaproteobacteria</taxon>
        <taxon>Burkholderiales</taxon>
        <taxon>Alcaligenaceae</taxon>
        <taxon>Parvibium</taxon>
    </lineage>
</organism>
<comment type="cofactor">
    <cofactor evidence="1">
        <name>Zn(2+)</name>
        <dbReference type="ChEBI" id="CHEBI:29105"/>
    </cofactor>
</comment>
<feature type="compositionally biased region" description="Basic residues" evidence="4">
    <location>
        <begin position="481"/>
        <end position="491"/>
    </location>
</feature>
<feature type="chain" id="PRO_5016696780" evidence="5">
    <location>
        <begin position="48"/>
        <end position="491"/>
    </location>
</feature>
<accession>A0A368L0M0</accession>
<sequence>MAPQPLTVNQARVNRRRNTRSKSLLTWLGLSLFSLFSLGCFSTPAHATTLTKTVAGTHVATLPNGLNLIVKEDPRAPTVVHMVWYKAGSIDETNGTTGVAHVLEHMMFKGTRTIKPGEFSKRVAAMGGRENAFTSTDFTAYFQQVHKRYLPQVMALEADRMHNLVLSEKEFAQEIKVVMEERRWRTDDKPKSQLFETLMATAFTASPYHAPIVGWMSDLEAMTVADARRWYQDWYAPNNATVIVVGDVRAAEVLALAQQTYGRWPRKALPPRKPQQEPAQLGLRRVQVHGPAETPYLLMAWKVPVLRDIEQDNDVYALSVLSAILDGYEGARLTANLVRNDKIALNAGASYDSTARGPALFYLDGSPAPGKTVADLEQALRAQITQIAQQGIREEELQRVKAQLIAARVYKQDSNMGQAMEIMQLEMTGIPHTASDRLLEKIRAVTPAQVQAVARNYFIDAHLTIGELVPEPIDPANPSKTRAKSRPNFRH</sequence>
<evidence type="ECO:0000259" key="7">
    <source>
        <dbReference type="Pfam" id="PF05193"/>
    </source>
</evidence>
<dbReference type="SUPFAM" id="SSF63411">
    <property type="entry name" value="LuxS/MPP-like metallohydrolase"/>
    <property type="match status" value="2"/>
</dbReference>
<evidence type="ECO:0000256" key="5">
    <source>
        <dbReference type="SAM" id="SignalP"/>
    </source>
</evidence>
<dbReference type="Pfam" id="PF00675">
    <property type="entry name" value="Peptidase_M16"/>
    <property type="match status" value="1"/>
</dbReference>
<evidence type="ECO:0000256" key="3">
    <source>
        <dbReference type="RuleBase" id="RU004447"/>
    </source>
</evidence>
<dbReference type="PANTHER" id="PTHR11851:SF49">
    <property type="entry name" value="MITOCHONDRIAL-PROCESSING PEPTIDASE SUBUNIT ALPHA"/>
    <property type="match status" value="1"/>
</dbReference>
<feature type="domain" description="Peptidase M16 N-terminal" evidence="6">
    <location>
        <begin position="69"/>
        <end position="213"/>
    </location>
</feature>
<feature type="signal peptide" evidence="5">
    <location>
        <begin position="1"/>
        <end position="47"/>
    </location>
</feature>
<reference evidence="8 9" key="1">
    <citation type="journal article" date="2018" name="Int. J. Syst. Evol. Microbiol.">
        <title>Parvibium lacunae gen. nov., sp. nov., a new member of the family Alcaligenaceae isolated from a freshwater pond.</title>
        <authorList>
            <person name="Chen W.M."/>
            <person name="Xie P.B."/>
            <person name="Hsu M.Y."/>
            <person name="Sheu S.Y."/>
        </authorList>
    </citation>
    <scope>NUCLEOTIDE SEQUENCE [LARGE SCALE GENOMIC DNA]</scope>
    <source>
        <strain evidence="8 9">KMB9</strain>
    </source>
</reference>
<dbReference type="InterPro" id="IPR050361">
    <property type="entry name" value="MPP/UQCRC_Complex"/>
</dbReference>
<dbReference type="PROSITE" id="PS00143">
    <property type="entry name" value="INSULINASE"/>
    <property type="match status" value="1"/>
</dbReference>
<dbReference type="InterPro" id="IPR007863">
    <property type="entry name" value="Peptidase_M16_C"/>
</dbReference>
<evidence type="ECO:0000259" key="6">
    <source>
        <dbReference type="Pfam" id="PF00675"/>
    </source>
</evidence>
<evidence type="ECO:0000256" key="1">
    <source>
        <dbReference type="ARBA" id="ARBA00001947"/>
    </source>
</evidence>